<dbReference type="InterPro" id="IPR013826">
    <property type="entry name" value="Topo_IA_cen_sub3"/>
</dbReference>
<evidence type="ECO:0000256" key="1">
    <source>
        <dbReference type="ARBA" id="ARBA00000213"/>
    </source>
</evidence>
<dbReference type="GO" id="GO:0003677">
    <property type="term" value="F:DNA binding"/>
    <property type="evidence" value="ECO:0007669"/>
    <property type="project" value="UniProtKB-KW"/>
</dbReference>
<evidence type="ECO:0000313" key="15">
    <source>
        <dbReference type="Proteomes" id="UP000239469"/>
    </source>
</evidence>
<dbReference type="Proteomes" id="UP000239469">
    <property type="component" value="Unassembled WGS sequence"/>
</dbReference>
<dbReference type="InterPro" id="IPR005738">
    <property type="entry name" value="TopoIII"/>
</dbReference>
<keyword evidence="4" id="KW-0479">Metal-binding</keyword>
<feature type="domain" description="Topo IA-type catalytic" evidence="13">
    <location>
        <begin position="150"/>
        <end position="612"/>
    </location>
</feature>
<dbReference type="InterPro" id="IPR006171">
    <property type="entry name" value="TOPRIM_dom"/>
</dbReference>
<gene>
    <name evidence="14" type="ORF">BUE93_22040</name>
</gene>
<dbReference type="Gene3D" id="1.10.460.10">
    <property type="entry name" value="Topoisomerase I, domain 2"/>
    <property type="match status" value="1"/>
</dbReference>
<dbReference type="OrthoDB" id="9803554at2"/>
<evidence type="ECO:0000256" key="5">
    <source>
        <dbReference type="ARBA" id="ARBA00023029"/>
    </source>
</evidence>
<dbReference type="Pfam" id="PF01751">
    <property type="entry name" value="Toprim"/>
    <property type="match status" value="1"/>
</dbReference>
<evidence type="ECO:0000256" key="6">
    <source>
        <dbReference type="ARBA" id="ARBA00023125"/>
    </source>
</evidence>
<dbReference type="GO" id="GO:0043597">
    <property type="term" value="C:cytoplasmic replication fork"/>
    <property type="evidence" value="ECO:0007669"/>
    <property type="project" value="TreeGrafter"/>
</dbReference>
<evidence type="ECO:0000256" key="10">
    <source>
        <dbReference type="ARBA" id="ARBA00032235"/>
    </source>
</evidence>
<sequence>MKRLFIAEKPDLAKVIAEALGGGRRQDGYFECGNDRVTWCVGHLLELVPPEAHNPSYAKWKVEDLPLKLRPHRYQPIERTAAQLKIVQALLQEVDEVVHAGDPDDEGQLLVDEVLWYSECTLPVKRVLINDLNANAARKALQGMKDNREFHGLSQKALARSVGDQLYGFNMSRAYTLAARAQGMDNVLSVGRVQTPILGLIVSRYLANQSHNAAFFFNVHANLNVKDQTLKTRYIVPENAPADDKGRITDEAFAQQVVADCQGAASTVSHHQIEDKTRSAPLPFALLDLQVKMSRDHDLDAEKTMAITQTLREKYRAITYNRSDCNYLSSEQAADVPATLDALSHAFPDWVGSLSDADRQRRGRAFDDSKISAHTGIIPTPKKLDLDEMTDDEAKVYRAIVAQYLAQFLPDEGFQVATVKFMVKQHEFGAKARQVTLPGWTALLGKSSDEEEAEEDISDAFSLIASLAVGQAGQCIEASYSKEKTRPLPLYTEASLLADLKRVAKYVKDDRIKKLLIDRDAGKVGESGGIGTPATRAAMLETLKKRGFYTVEKKKLIPTQLGVSFIQSLPEIASAPDMTALWHEQQRCIEDGGMSADDFLNELELFISEQIANVNVNSIQGCKREKSETSNRMDGKCPKCSGTMAITPKAFSCTACDFKIWGEIAKKKITKNHAEDILTRGKSQVINGFISKKETKFKARLVLNKETFKVEFEF</sequence>
<evidence type="ECO:0000256" key="11">
    <source>
        <dbReference type="ARBA" id="ARBA00032877"/>
    </source>
</evidence>
<dbReference type="SMART" id="SM00493">
    <property type="entry name" value="TOPRIM"/>
    <property type="match status" value="1"/>
</dbReference>
<evidence type="ECO:0000256" key="3">
    <source>
        <dbReference type="ARBA" id="ARBA00012891"/>
    </source>
</evidence>
<dbReference type="EC" id="5.6.2.1" evidence="3"/>
<evidence type="ECO:0000256" key="7">
    <source>
        <dbReference type="ARBA" id="ARBA00023235"/>
    </source>
</evidence>
<protein>
    <recommendedName>
        <fullName evidence="3">DNA topoisomerase</fullName>
        <ecNumber evidence="3">5.6.2.1</ecNumber>
    </recommendedName>
    <alternativeName>
        <fullName evidence="11">Omega-protein</fullName>
    </alternativeName>
    <alternativeName>
        <fullName evidence="10">Relaxing enzyme</fullName>
    </alternativeName>
    <alternativeName>
        <fullName evidence="8">Swivelase</fullName>
    </alternativeName>
    <alternativeName>
        <fullName evidence="9">Untwisting enzyme</fullName>
    </alternativeName>
</protein>
<dbReference type="Pfam" id="PF13342">
    <property type="entry name" value="Toprim_Crpt"/>
    <property type="match status" value="1"/>
</dbReference>
<dbReference type="AlphaFoldDB" id="A0A2S9WYE4"/>
<dbReference type="PANTHER" id="PTHR11390">
    <property type="entry name" value="PROKARYOTIC DNA TOPOISOMERASE"/>
    <property type="match status" value="1"/>
</dbReference>
<dbReference type="SMART" id="SM00436">
    <property type="entry name" value="TOP1Bc"/>
    <property type="match status" value="1"/>
</dbReference>
<dbReference type="InterPro" id="IPR023405">
    <property type="entry name" value="Topo_IA_core_domain"/>
</dbReference>
<dbReference type="PRINTS" id="PR00417">
    <property type="entry name" value="PRTPISMRASEI"/>
</dbReference>
<organism evidence="14 15">
    <name type="scientific">Chromobacterium amazonense</name>
    <dbReference type="NCBI Taxonomy" id="1382803"/>
    <lineage>
        <taxon>Bacteria</taxon>
        <taxon>Pseudomonadati</taxon>
        <taxon>Pseudomonadota</taxon>
        <taxon>Betaproteobacteria</taxon>
        <taxon>Neisseriales</taxon>
        <taxon>Chromobacteriaceae</taxon>
        <taxon>Chromobacterium</taxon>
    </lineage>
</organism>
<dbReference type="NCBIfam" id="NF005829">
    <property type="entry name" value="PRK07726.1"/>
    <property type="match status" value="1"/>
</dbReference>
<comment type="similarity">
    <text evidence="2">Belongs to the type IA topoisomerase family.</text>
</comment>
<dbReference type="GO" id="GO:0006281">
    <property type="term" value="P:DNA repair"/>
    <property type="evidence" value="ECO:0007669"/>
    <property type="project" value="TreeGrafter"/>
</dbReference>
<dbReference type="GO" id="GO:0003917">
    <property type="term" value="F:DNA topoisomerase type I (single strand cut, ATP-independent) activity"/>
    <property type="evidence" value="ECO:0007669"/>
    <property type="project" value="UniProtKB-EC"/>
</dbReference>
<evidence type="ECO:0000259" key="13">
    <source>
        <dbReference type="PROSITE" id="PS52039"/>
    </source>
</evidence>
<proteinExistence type="inferred from homology"/>
<dbReference type="InterPro" id="IPR003601">
    <property type="entry name" value="Topo_IA_2"/>
</dbReference>
<dbReference type="SMART" id="SM00437">
    <property type="entry name" value="TOP1Ac"/>
    <property type="match status" value="1"/>
</dbReference>
<dbReference type="InterPro" id="IPR013825">
    <property type="entry name" value="Topo_IA_cen_sub2"/>
</dbReference>
<evidence type="ECO:0000256" key="4">
    <source>
        <dbReference type="ARBA" id="ARBA00022723"/>
    </source>
</evidence>
<dbReference type="PROSITE" id="PS52039">
    <property type="entry name" value="TOPO_IA_2"/>
    <property type="match status" value="1"/>
</dbReference>
<dbReference type="RefSeq" id="WP_106078287.1">
    <property type="nucleotide sequence ID" value="NZ_MTBD01000124.1"/>
</dbReference>
<comment type="catalytic activity">
    <reaction evidence="1">
        <text>ATP-independent breakage of single-stranded DNA, followed by passage and rejoining.</text>
        <dbReference type="EC" id="5.6.2.1"/>
    </reaction>
</comment>
<accession>A0A2S9WYE4</accession>
<dbReference type="InterPro" id="IPR034144">
    <property type="entry name" value="TOPRIM_TopoIII"/>
</dbReference>
<dbReference type="InterPro" id="IPR003602">
    <property type="entry name" value="Topo_IA_DNA-bd_dom"/>
</dbReference>
<reference evidence="14 15" key="1">
    <citation type="submission" date="2017-01" db="EMBL/GenBank/DDBJ databases">
        <title>New insights into the genetic diversity of Chromobacterium isolated from tropical freshwater lake.</title>
        <authorList>
            <person name="Santos A.B."/>
            <person name="Nascimento A.M."/>
            <person name="Da Silva P.C."/>
        </authorList>
    </citation>
    <scope>NUCLEOTIDE SEQUENCE [LARGE SCALE GENOMIC DNA]</scope>
    <source>
        <strain evidence="14 15">56AF</strain>
    </source>
</reference>
<dbReference type="Gene3D" id="3.40.50.140">
    <property type="match status" value="1"/>
</dbReference>
<dbReference type="InterPro" id="IPR025589">
    <property type="entry name" value="Toprim_C_rpt"/>
</dbReference>
<dbReference type="Gene3D" id="2.70.20.10">
    <property type="entry name" value="Topoisomerase I, domain 3"/>
    <property type="match status" value="1"/>
</dbReference>
<dbReference type="SUPFAM" id="SSF56712">
    <property type="entry name" value="Prokaryotic type I DNA topoisomerase"/>
    <property type="match status" value="1"/>
</dbReference>
<dbReference type="PROSITE" id="PS50880">
    <property type="entry name" value="TOPRIM"/>
    <property type="match status" value="1"/>
</dbReference>
<feature type="domain" description="Toprim" evidence="12">
    <location>
        <begin position="2"/>
        <end position="133"/>
    </location>
</feature>
<dbReference type="GO" id="GO:0006310">
    <property type="term" value="P:DNA recombination"/>
    <property type="evidence" value="ECO:0007669"/>
    <property type="project" value="TreeGrafter"/>
</dbReference>
<evidence type="ECO:0000313" key="14">
    <source>
        <dbReference type="EMBL" id="PRP68485.1"/>
    </source>
</evidence>
<dbReference type="GO" id="GO:0006265">
    <property type="term" value="P:DNA topological change"/>
    <property type="evidence" value="ECO:0007669"/>
    <property type="project" value="InterPro"/>
</dbReference>
<keyword evidence="7 14" id="KW-0413">Isomerase</keyword>
<evidence type="ECO:0000256" key="9">
    <source>
        <dbReference type="ARBA" id="ARBA00031985"/>
    </source>
</evidence>
<dbReference type="CDD" id="cd03362">
    <property type="entry name" value="TOPRIM_TopoIA_TopoIII"/>
    <property type="match status" value="1"/>
</dbReference>
<dbReference type="InterPro" id="IPR013497">
    <property type="entry name" value="Topo_IA_cen"/>
</dbReference>
<dbReference type="GO" id="GO:0046872">
    <property type="term" value="F:metal ion binding"/>
    <property type="evidence" value="ECO:0007669"/>
    <property type="project" value="UniProtKB-KW"/>
</dbReference>
<dbReference type="InterPro" id="IPR000380">
    <property type="entry name" value="Topo_IA"/>
</dbReference>
<evidence type="ECO:0000259" key="12">
    <source>
        <dbReference type="PROSITE" id="PS50880"/>
    </source>
</evidence>
<evidence type="ECO:0000256" key="2">
    <source>
        <dbReference type="ARBA" id="ARBA00009446"/>
    </source>
</evidence>
<keyword evidence="6" id="KW-0238">DNA-binding</keyword>
<dbReference type="NCBIfam" id="TIGR01056">
    <property type="entry name" value="topB"/>
    <property type="match status" value="1"/>
</dbReference>
<dbReference type="Pfam" id="PF01131">
    <property type="entry name" value="Topoisom_bac"/>
    <property type="match status" value="1"/>
</dbReference>
<dbReference type="InterPro" id="IPR013824">
    <property type="entry name" value="Topo_IA_cen_sub1"/>
</dbReference>
<dbReference type="EMBL" id="MTBD01000124">
    <property type="protein sequence ID" value="PRP68485.1"/>
    <property type="molecule type" value="Genomic_DNA"/>
</dbReference>
<evidence type="ECO:0000256" key="8">
    <source>
        <dbReference type="ARBA" id="ARBA00030003"/>
    </source>
</evidence>
<dbReference type="PANTHER" id="PTHR11390:SF21">
    <property type="entry name" value="DNA TOPOISOMERASE 3-ALPHA"/>
    <property type="match status" value="1"/>
</dbReference>
<dbReference type="Gene3D" id="1.10.290.10">
    <property type="entry name" value="Topoisomerase I, domain 4"/>
    <property type="match status" value="1"/>
</dbReference>
<name>A0A2S9WYE4_9NEIS</name>
<keyword evidence="5" id="KW-0799">Topoisomerase</keyword>
<comment type="caution">
    <text evidence="14">The sequence shown here is derived from an EMBL/GenBank/DDBJ whole genome shotgun (WGS) entry which is preliminary data.</text>
</comment>